<dbReference type="PANTHER" id="PTHR23354">
    <property type="entry name" value="NUCLEOLAR PROTEIN 7/ESTROGEN RECEPTOR COACTIVATOR-RELATED"/>
    <property type="match status" value="1"/>
</dbReference>
<feature type="domain" description="TLDc" evidence="2">
    <location>
        <begin position="446"/>
        <end position="610"/>
    </location>
</feature>
<keyword evidence="4" id="KW-1185">Reference proteome</keyword>
<feature type="region of interest" description="Disordered" evidence="1">
    <location>
        <begin position="72"/>
        <end position="101"/>
    </location>
</feature>
<evidence type="ECO:0000313" key="3">
    <source>
        <dbReference type="EMBL" id="EGG17208.1"/>
    </source>
</evidence>
<dbReference type="SMART" id="SM00584">
    <property type="entry name" value="TLDc"/>
    <property type="match status" value="1"/>
</dbReference>
<evidence type="ECO:0000259" key="2">
    <source>
        <dbReference type="PROSITE" id="PS51886"/>
    </source>
</evidence>
<dbReference type="KEGG" id="dfa:DFA_08195"/>
<evidence type="ECO:0000256" key="1">
    <source>
        <dbReference type="SAM" id="MobiDB-lite"/>
    </source>
</evidence>
<evidence type="ECO:0000313" key="4">
    <source>
        <dbReference type="Proteomes" id="UP000007797"/>
    </source>
</evidence>
<dbReference type="PANTHER" id="PTHR23354:SF128">
    <property type="entry name" value="TLDC DOMAIN-CONTAINING PROTEIN"/>
    <property type="match status" value="1"/>
</dbReference>
<dbReference type="GeneID" id="14869936"/>
<feature type="compositionally biased region" description="Low complexity" evidence="1">
    <location>
        <begin position="72"/>
        <end position="96"/>
    </location>
</feature>
<protein>
    <submittedName>
        <fullName evidence="3">TLDc domain-containing protein</fullName>
    </submittedName>
</protein>
<dbReference type="InterPro" id="IPR006571">
    <property type="entry name" value="TLDc_dom"/>
</dbReference>
<dbReference type="PROSITE" id="PS51886">
    <property type="entry name" value="TLDC"/>
    <property type="match status" value="1"/>
</dbReference>
<feature type="compositionally biased region" description="Low complexity" evidence="1">
    <location>
        <begin position="134"/>
        <end position="152"/>
    </location>
</feature>
<gene>
    <name evidence="3" type="ORF">DFA_08195</name>
</gene>
<feature type="compositionally biased region" description="Low complexity" evidence="1">
    <location>
        <begin position="362"/>
        <end position="371"/>
    </location>
</feature>
<dbReference type="Pfam" id="PF07534">
    <property type="entry name" value="TLD"/>
    <property type="match status" value="1"/>
</dbReference>
<dbReference type="OMA" id="LWIDEDL"/>
<proteinExistence type="predicted"/>
<name>F4Q5E9_CACFS</name>
<sequence length="645" mass="72263">MVGILDEADIYKCRKVIPSDQSFVTGFSLLLLSNSNTISHANSKIRTYSSRPIALLLSNQQIFLVSRVQSDSSTTSSTKDNNKKQTSSSSSSSSSKQQEDEIELIGSCNLSEISKIQTGYLHSSGSHKKKKQIPTLTNPLSSSPTSASLSSTDFTTSQDDILLSDNRTSPGQYSLKISRHSQPSWTMMTFSPSDTPQIQKERVSTIASSIKSLVRESIIQSQLQSQLSSEEKLFIPLVYYQPNDKYFVEGELHLNLQKISFIQKYVRDGNLKHLSKVHDNFSFSVDTISIYECKQIPNSKAFKKFSQVNILSQGKEPSELISFYFPMDEVPQITNSIIRLITESQDIADQVYKESSNKNNDSTSTTTTTTTPNRGTGQKSLTDSDFYLVDEEDEFGSGDSSNGSTGNLERIVEDDYGLTSQALTTTLENNTPTHKPTKNNFKTSSDILSSDDILWLQSFLPLRHNDDVFEMIYSTNKHGISIKTFFSRLYNRSPCIMAIKDDRGQVFGAYTADPWNTEKKIHYGSGETFLFKINDHANRNKFSWTRKNDDFMLSTKEAFVSMGSGGKGVGLWIDEDLFYGSSNRCATFDNEPLASTTDFKIMELEVWSPLKSKNATSAPKMQNATDLFGTRFTYKPPPKTIGSYY</sequence>
<dbReference type="AlphaFoldDB" id="F4Q5E9"/>
<accession>F4Q5E9</accession>
<dbReference type="EMBL" id="GL883021">
    <property type="protein sequence ID" value="EGG17208.1"/>
    <property type="molecule type" value="Genomic_DNA"/>
</dbReference>
<dbReference type="RefSeq" id="XP_004355692.1">
    <property type="nucleotide sequence ID" value="XM_004355639.1"/>
</dbReference>
<feature type="region of interest" description="Disordered" evidence="1">
    <location>
        <begin position="121"/>
        <end position="153"/>
    </location>
</feature>
<dbReference type="Proteomes" id="UP000007797">
    <property type="component" value="Unassembled WGS sequence"/>
</dbReference>
<feature type="compositionally biased region" description="Polar residues" evidence="1">
    <location>
        <begin position="372"/>
        <end position="382"/>
    </location>
</feature>
<dbReference type="OrthoDB" id="26679at2759"/>
<feature type="region of interest" description="Disordered" evidence="1">
    <location>
        <begin position="353"/>
        <end position="382"/>
    </location>
</feature>
<organism evidence="3 4">
    <name type="scientific">Cavenderia fasciculata</name>
    <name type="common">Slime mold</name>
    <name type="synonym">Dictyostelium fasciculatum</name>
    <dbReference type="NCBI Taxonomy" id="261658"/>
    <lineage>
        <taxon>Eukaryota</taxon>
        <taxon>Amoebozoa</taxon>
        <taxon>Evosea</taxon>
        <taxon>Eumycetozoa</taxon>
        <taxon>Dictyostelia</taxon>
        <taxon>Acytosteliales</taxon>
        <taxon>Cavenderiaceae</taxon>
        <taxon>Cavenderia</taxon>
    </lineage>
</organism>
<reference evidence="4" key="1">
    <citation type="journal article" date="2011" name="Genome Res.">
        <title>Phylogeny-wide analysis of social amoeba genomes highlights ancient origins for complex intercellular communication.</title>
        <authorList>
            <person name="Heidel A.J."/>
            <person name="Lawal H.M."/>
            <person name="Felder M."/>
            <person name="Schilde C."/>
            <person name="Helps N.R."/>
            <person name="Tunggal B."/>
            <person name="Rivero F."/>
            <person name="John U."/>
            <person name="Schleicher M."/>
            <person name="Eichinger L."/>
            <person name="Platzer M."/>
            <person name="Noegel A.A."/>
            <person name="Schaap P."/>
            <person name="Gloeckner G."/>
        </authorList>
    </citation>
    <scope>NUCLEOTIDE SEQUENCE [LARGE SCALE GENOMIC DNA]</scope>
    <source>
        <strain evidence="4">SH3</strain>
    </source>
</reference>